<evidence type="ECO:0000259" key="8">
    <source>
        <dbReference type="Pfam" id="PF02687"/>
    </source>
</evidence>
<organism evidence="9">
    <name type="scientific">mine drainage metagenome</name>
    <dbReference type="NCBI Taxonomy" id="410659"/>
    <lineage>
        <taxon>unclassified sequences</taxon>
        <taxon>metagenomes</taxon>
        <taxon>ecological metagenomes</taxon>
    </lineage>
</organism>
<evidence type="ECO:0000256" key="6">
    <source>
        <dbReference type="ARBA" id="ARBA00038076"/>
    </source>
</evidence>
<evidence type="ECO:0000256" key="1">
    <source>
        <dbReference type="ARBA" id="ARBA00004651"/>
    </source>
</evidence>
<reference evidence="9" key="2">
    <citation type="journal article" date="2014" name="ISME J.">
        <title>Microbial stratification in low pH oxic and suboxic macroscopic growths along an acid mine drainage.</title>
        <authorList>
            <person name="Mendez-Garcia C."/>
            <person name="Mesa V."/>
            <person name="Sprenger R.R."/>
            <person name="Richter M."/>
            <person name="Diez M.S."/>
            <person name="Solano J."/>
            <person name="Bargiela R."/>
            <person name="Golyshina O.V."/>
            <person name="Manteca A."/>
            <person name="Ramos J.L."/>
            <person name="Gallego J.R."/>
            <person name="Llorente I."/>
            <person name="Martins Dos Santos V.A."/>
            <person name="Jensen O.N."/>
            <person name="Pelaez A.I."/>
            <person name="Sanchez J."/>
            <person name="Ferrer M."/>
        </authorList>
    </citation>
    <scope>NUCLEOTIDE SEQUENCE</scope>
</reference>
<comment type="caution">
    <text evidence="9">The sequence shown here is derived from an EMBL/GenBank/DDBJ whole genome shotgun (WGS) entry which is preliminary data.</text>
</comment>
<keyword evidence="4 7" id="KW-1133">Transmembrane helix</keyword>
<sequence>ITRNFMGPQLGGGEHAYDTVLVPEIVTQYAAYDLLVRTQPGKRAVVLREAKRHIDAADQNAVVGYTWTLSHAKYRMYSGLRNLAVFLSFLTLVMLVLCCLGIFGLGTFNVVTRTRQIGIRRALGARRRDIVTLFLAENAITVSAGAIFGCFLALASGSG</sequence>
<dbReference type="Pfam" id="PF02687">
    <property type="entry name" value="FtsX"/>
    <property type="match status" value="1"/>
</dbReference>
<dbReference type="InterPro" id="IPR050250">
    <property type="entry name" value="Macrolide_Exporter_MacB"/>
</dbReference>
<dbReference type="GO" id="GO:0005886">
    <property type="term" value="C:plasma membrane"/>
    <property type="evidence" value="ECO:0007669"/>
    <property type="project" value="UniProtKB-SubCell"/>
</dbReference>
<keyword evidence="3 7" id="KW-0812">Transmembrane</keyword>
<feature type="non-terminal residue" evidence="9">
    <location>
        <position position="1"/>
    </location>
</feature>
<protein>
    <submittedName>
        <fullName evidence="9">ABC transporter, permease protein</fullName>
    </submittedName>
</protein>
<dbReference type="GO" id="GO:0022857">
    <property type="term" value="F:transmembrane transporter activity"/>
    <property type="evidence" value="ECO:0007669"/>
    <property type="project" value="TreeGrafter"/>
</dbReference>
<name>T0ZGA7_9ZZZZ</name>
<feature type="domain" description="ABC3 transporter permease C-terminal" evidence="8">
    <location>
        <begin position="89"/>
        <end position="156"/>
    </location>
</feature>
<dbReference type="PANTHER" id="PTHR30572">
    <property type="entry name" value="MEMBRANE COMPONENT OF TRANSPORTER-RELATED"/>
    <property type="match status" value="1"/>
</dbReference>
<dbReference type="InterPro" id="IPR003838">
    <property type="entry name" value="ABC3_permease_C"/>
</dbReference>
<feature type="transmembrane region" description="Helical" evidence="7">
    <location>
        <begin position="131"/>
        <end position="155"/>
    </location>
</feature>
<dbReference type="AlphaFoldDB" id="T0ZGA7"/>
<evidence type="ECO:0000256" key="3">
    <source>
        <dbReference type="ARBA" id="ARBA00022692"/>
    </source>
</evidence>
<keyword evidence="5 7" id="KW-0472">Membrane</keyword>
<evidence type="ECO:0000256" key="7">
    <source>
        <dbReference type="SAM" id="Phobius"/>
    </source>
</evidence>
<reference evidence="9" key="1">
    <citation type="submission" date="2013-08" db="EMBL/GenBank/DDBJ databases">
        <authorList>
            <person name="Mendez C."/>
            <person name="Richter M."/>
            <person name="Ferrer M."/>
            <person name="Sanchez J."/>
        </authorList>
    </citation>
    <scope>NUCLEOTIDE SEQUENCE</scope>
</reference>
<dbReference type="EMBL" id="AUZZ01010960">
    <property type="protein sequence ID" value="EQD27914.1"/>
    <property type="molecule type" value="Genomic_DNA"/>
</dbReference>
<proteinExistence type="inferred from homology"/>
<evidence type="ECO:0000256" key="4">
    <source>
        <dbReference type="ARBA" id="ARBA00022989"/>
    </source>
</evidence>
<dbReference type="PANTHER" id="PTHR30572:SF4">
    <property type="entry name" value="ABC TRANSPORTER PERMEASE YTRF"/>
    <property type="match status" value="1"/>
</dbReference>
<evidence type="ECO:0000256" key="2">
    <source>
        <dbReference type="ARBA" id="ARBA00022475"/>
    </source>
</evidence>
<evidence type="ECO:0000256" key="5">
    <source>
        <dbReference type="ARBA" id="ARBA00023136"/>
    </source>
</evidence>
<accession>T0ZGA7</accession>
<evidence type="ECO:0000313" key="9">
    <source>
        <dbReference type="EMBL" id="EQD27914.1"/>
    </source>
</evidence>
<comment type="similarity">
    <text evidence="6">Belongs to the ABC-4 integral membrane protein family.</text>
</comment>
<comment type="subcellular location">
    <subcellularLocation>
        <location evidence="1">Cell membrane</location>
        <topology evidence="1">Multi-pass membrane protein</topology>
    </subcellularLocation>
</comment>
<keyword evidence="2" id="KW-1003">Cell membrane</keyword>
<feature type="transmembrane region" description="Helical" evidence="7">
    <location>
        <begin position="83"/>
        <end position="111"/>
    </location>
</feature>
<gene>
    <name evidence="9" type="ORF">B2A_15060</name>
</gene>